<sequence length="207" mass="22450">MILSLTGRGIAVSFVTISFLIAKPTPASLLSPSGLPLQMKEYSKSLRLPDSDNLISRRAAMSMLYLASSIATSAARLSDRSAASRSRRFLTFHCAVVSSCLLLVLIFHCRWTMRSSSAVLGNSGDVRSGMVFRAVVHFMEAARKKCSSAAGYCKLLAALSRGANKGIAQVRTCQDRSKLFVPAMVERCWEFHTSTALDAATVTWFSG</sequence>
<dbReference type="AlphaFoldDB" id="A0AAD9KWL9"/>
<evidence type="ECO:0000313" key="3">
    <source>
        <dbReference type="Proteomes" id="UP001209878"/>
    </source>
</evidence>
<keyword evidence="1" id="KW-1133">Transmembrane helix</keyword>
<keyword evidence="1" id="KW-0812">Transmembrane</keyword>
<evidence type="ECO:0000256" key="1">
    <source>
        <dbReference type="SAM" id="Phobius"/>
    </source>
</evidence>
<dbReference type="Proteomes" id="UP001209878">
    <property type="component" value="Unassembled WGS sequence"/>
</dbReference>
<proteinExistence type="predicted"/>
<comment type="caution">
    <text evidence="2">The sequence shown here is derived from an EMBL/GenBank/DDBJ whole genome shotgun (WGS) entry which is preliminary data.</text>
</comment>
<organism evidence="2 3">
    <name type="scientific">Ridgeia piscesae</name>
    <name type="common">Tubeworm</name>
    <dbReference type="NCBI Taxonomy" id="27915"/>
    <lineage>
        <taxon>Eukaryota</taxon>
        <taxon>Metazoa</taxon>
        <taxon>Spiralia</taxon>
        <taxon>Lophotrochozoa</taxon>
        <taxon>Annelida</taxon>
        <taxon>Polychaeta</taxon>
        <taxon>Sedentaria</taxon>
        <taxon>Canalipalpata</taxon>
        <taxon>Sabellida</taxon>
        <taxon>Siboglinidae</taxon>
        <taxon>Ridgeia</taxon>
    </lineage>
</organism>
<name>A0AAD9KWL9_RIDPI</name>
<gene>
    <name evidence="2" type="ORF">NP493_528g03046</name>
</gene>
<keyword evidence="1" id="KW-0472">Membrane</keyword>
<evidence type="ECO:0000313" key="2">
    <source>
        <dbReference type="EMBL" id="KAK2178776.1"/>
    </source>
</evidence>
<feature type="transmembrane region" description="Helical" evidence="1">
    <location>
        <begin position="89"/>
        <end position="107"/>
    </location>
</feature>
<reference evidence="2" key="1">
    <citation type="journal article" date="2023" name="Mol. Biol. Evol.">
        <title>Third-Generation Sequencing Reveals the Adaptive Role of the Epigenome in Three Deep-Sea Polychaetes.</title>
        <authorList>
            <person name="Perez M."/>
            <person name="Aroh O."/>
            <person name="Sun Y."/>
            <person name="Lan Y."/>
            <person name="Juniper S.K."/>
            <person name="Young C.R."/>
            <person name="Angers B."/>
            <person name="Qian P.Y."/>
        </authorList>
    </citation>
    <scope>NUCLEOTIDE SEQUENCE</scope>
    <source>
        <strain evidence="2">R07B-5</strain>
    </source>
</reference>
<protein>
    <submittedName>
        <fullName evidence="2">Uncharacterized protein</fullName>
    </submittedName>
</protein>
<accession>A0AAD9KWL9</accession>
<dbReference type="EMBL" id="JAODUO010000529">
    <property type="protein sequence ID" value="KAK2178776.1"/>
    <property type="molecule type" value="Genomic_DNA"/>
</dbReference>
<keyword evidence="3" id="KW-1185">Reference proteome</keyword>